<keyword evidence="6" id="KW-0805">Transcription regulation</keyword>
<dbReference type="SMART" id="SM00388">
    <property type="entry name" value="HisKA"/>
    <property type="match status" value="1"/>
</dbReference>
<organism evidence="14 15">
    <name type="scientific">Phocaeicola plebeius</name>
    <dbReference type="NCBI Taxonomy" id="310297"/>
    <lineage>
        <taxon>Bacteria</taxon>
        <taxon>Pseudomonadati</taxon>
        <taxon>Bacteroidota</taxon>
        <taxon>Bacteroidia</taxon>
        <taxon>Bacteroidales</taxon>
        <taxon>Bacteroidaceae</taxon>
        <taxon>Phocaeicola</taxon>
    </lineage>
</organism>
<dbReference type="CDD" id="cd17574">
    <property type="entry name" value="REC_OmpR"/>
    <property type="match status" value="1"/>
</dbReference>
<sequence length="1338" mass="154266">MIPMKNTVVAIIYFFLIGIIPGMSQDILSKPMPFYSDLASNEIWDIYQDEWGYLWIGTSNGLARYDGHQVRSFKNDYRFPHLLTDNRITSFAESIDYLWIGTHKGINLFEKHTGKVIPIPEKSLQDKDIAFMLTTKKGEIWIASGGNLYRCRKDGSLVRKYDMRHILKIDSQQAIILNSLYEDKSGVLWVLMGKGGLCRYDSKLDTFSYYPYMIDVDYYTMYQDKAGGYWIGTWGNGLWKFQPDSPEKAYFVNCSFLMGKDGKESAVYSIVQDDVYHYLWFLSYNKLYALDISHGDIKLVDIDSRVDTQKMYTRILKDREGNLWLSSYDLANVVRFDKSGIKYYSLSQVKNDLGWDTNILHLCVDENNVAWVNQDRLGLCLYELDTDKLHYADLNGKVREVNLMVKAQQPLSVWVNGRGDSRLVKIIRNGSKLYVTKEIDLSLYTDNCGDILQMMEDSNLNLWVLTSNNLFVISPNDYSAVFCEPLNKRNITHLCVDTHREIWGISTSNQVFSLRYSDKKIVATRKVICFTSEQEDTPKLSCVDYDDCMWIVSSLGYVYRSTPAKDKFELIGLNEILNDCIVLKLLVDRRNLWVITNKKILKYNLQTKLYTEYSTRDSNIRVHLFRGQAACPDNSGGIYAGGHNGFIHLLQSGSQWGADCSFAPMVTDIKVDGSSVFFDKPKIGNTVSHVFLTSRDRNIELSFSTLEYGLQREKQIAFKLEGVDKDWVYPEVNKFTAFYNELPKGTFHFRLKYIDNGKWVDSQYDLTIVRLPAWYETWWAYTFYIVLGITVLCLVEYFYLRRLKKKNQIKLKEELAKTKIDYFTNVSHEILTPLTVILTVIEFFEKNTFHDQYGKQVNILKRNVLKVRHLIQQALDFRKINTQTMPLHISYGRIDSYIKNVCVASFMALSSKKHQQFNVVTNSSIEGYVDFEKLDQILYNLLSNAIKYTPEGKRVELQVSEKMESDRHFLIIKVSDQGIGIKPKDLKLIFNQFYTGKNATGNESNGIGLYLTKSLVELHHGEISVESVYGEGSVFTVSLPLNKEVYATIEETTTLSGDNKQIMDASDIVSVVENEGTVVEKSTVLFIDDDKELLYVLQQTFLGKYNVLVAETAKCALEQLSHNDIDMIVCDITLPDMIGWDLCKKIKTDYRYMHIPIIILTAKQGVEDQVVSYNIGTDGFLTKPFEIKVLEARIDNLILTYKRLQSTFRKEQSMDFSILPYQAADKKLLEKITFTVREHLEEAEFDLEMLSKELGMSKSTLHRKIKAMTGLTPLDFIRNIKMKEACVMLNARQLSISEIAYALGFTNPKYFTKCFKDEFGVTPTEFQQKSIIKMSREV</sequence>
<dbReference type="InterPro" id="IPR018060">
    <property type="entry name" value="HTH_AraC"/>
</dbReference>
<dbReference type="InterPro" id="IPR015943">
    <property type="entry name" value="WD40/YVTN_repeat-like_dom_sf"/>
</dbReference>
<evidence type="ECO:0000256" key="6">
    <source>
        <dbReference type="ARBA" id="ARBA00023015"/>
    </source>
</evidence>
<accession>A0A3E4N5C3</accession>
<dbReference type="Gene3D" id="3.30.565.10">
    <property type="entry name" value="Histidine kinase-like ATPase, C-terminal domain"/>
    <property type="match status" value="1"/>
</dbReference>
<feature type="domain" description="HTH araC/xylS-type" evidence="11">
    <location>
        <begin position="1230"/>
        <end position="1329"/>
    </location>
</feature>
<dbReference type="Pfam" id="PF00072">
    <property type="entry name" value="Response_reg"/>
    <property type="match status" value="1"/>
</dbReference>
<dbReference type="SUPFAM" id="SSF63829">
    <property type="entry name" value="Calcium-dependent phosphotriesterase"/>
    <property type="match status" value="2"/>
</dbReference>
<keyword evidence="10" id="KW-0472">Membrane</keyword>
<reference evidence="14 15" key="1">
    <citation type="submission" date="2018-08" db="EMBL/GenBank/DDBJ databases">
        <title>A genome reference for cultivated species of the human gut microbiota.</title>
        <authorList>
            <person name="Zou Y."/>
            <person name="Xue W."/>
            <person name="Luo G."/>
        </authorList>
    </citation>
    <scope>NUCLEOTIDE SEQUENCE [LARGE SCALE GENOMIC DNA]</scope>
    <source>
        <strain evidence="14 15">TF10-3AC</strain>
    </source>
</reference>
<dbReference type="Gene3D" id="1.10.10.60">
    <property type="entry name" value="Homeodomain-like"/>
    <property type="match status" value="2"/>
</dbReference>
<dbReference type="Pfam" id="PF02518">
    <property type="entry name" value="HATPase_c"/>
    <property type="match status" value="1"/>
</dbReference>
<evidence type="ECO:0000256" key="8">
    <source>
        <dbReference type="ARBA" id="ARBA00023163"/>
    </source>
</evidence>
<dbReference type="PANTHER" id="PTHR43547:SF2">
    <property type="entry name" value="HYBRID SIGNAL TRANSDUCTION HISTIDINE KINASE C"/>
    <property type="match status" value="1"/>
</dbReference>
<dbReference type="InterPro" id="IPR011006">
    <property type="entry name" value="CheY-like_superfamily"/>
</dbReference>
<dbReference type="Pfam" id="PF12833">
    <property type="entry name" value="HTH_18"/>
    <property type="match status" value="1"/>
</dbReference>
<comment type="catalytic activity">
    <reaction evidence="1">
        <text>ATP + protein L-histidine = ADP + protein N-phospho-L-histidine.</text>
        <dbReference type="EC" id="2.7.13.3"/>
    </reaction>
</comment>
<evidence type="ECO:0000313" key="15">
    <source>
        <dbReference type="Proteomes" id="UP000260862"/>
    </source>
</evidence>
<dbReference type="Gene3D" id="1.10.287.130">
    <property type="match status" value="1"/>
</dbReference>
<feature type="transmembrane region" description="Helical" evidence="10">
    <location>
        <begin position="778"/>
        <end position="800"/>
    </location>
</feature>
<dbReference type="SMART" id="SM00448">
    <property type="entry name" value="REC"/>
    <property type="match status" value="1"/>
</dbReference>
<dbReference type="Gene3D" id="3.40.50.2300">
    <property type="match status" value="1"/>
</dbReference>
<dbReference type="SUPFAM" id="SSF46689">
    <property type="entry name" value="Homeodomain-like"/>
    <property type="match status" value="1"/>
</dbReference>
<dbReference type="PROSITE" id="PS00041">
    <property type="entry name" value="HTH_ARAC_FAMILY_1"/>
    <property type="match status" value="1"/>
</dbReference>
<dbReference type="SUPFAM" id="SSF47384">
    <property type="entry name" value="Homodimeric domain of signal transducing histidine kinase"/>
    <property type="match status" value="1"/>
</dbReference>
<gene>
    <name evidence="14" type="ORF">DXD04_03800</name>
</gene>
<keyword evidence="4" id="KW-0808">Transferase</keyword>
<evidence type="ECO:0000259" key="11">
    <source>
        <dbReference type="PROSITE" id="PS01124"/>
    </source>
</evidence>
<keyword evidence="8" id="KW-0804">Transcription</keyword>
<dbReference type="CDD" id="cd00082">
    <property type="entry name" value="HisKA"/>
    <property type="match status" value="1"/>
</dbReference>
<evidence type="ECO:0000259" key="12">
    <source>
        <dbReference type="PROSITE" id="PS50109"/>
    </source>
</evidence>
<dbReference type="PROSITE" id="PS50110">
    <property type="entry name" value="RESPONSE_REGULATORY"/>
    <property type="match status" value="1"/>
</dbReference>
<dbReference type="Proteomes" id="UP000260862">
    <property type="component" value="Unassembled WGS sequence"/>
</dbReference>
<dbReference type="GO" id="GO:0003700">
    <property type="term" value="F:DNA-binding transcription factor activity"/>
    <property type="evidence" value="ECO:0007669"/>
    <property type="project" value="InterPro"/>
</dbReference>
<dbReference type="PROSITE" id="PS50109">
    <property type="entry name" value="HIS_KIN"/>
    <property type="match status" value="1"/>
</dbReference>
<dbReference type="FunFam" id="3.30.565.10:FF:000006">
    <property type="entry name" value="Sensor histidine kinase WalK"/>
    <property type="match status" value="1"/>
</dbReference>
<dbReference type="Pfam" id="PF00512">
    <property type="entry name" value="HisKA"/>
    <property type="match status" value="1"/>
</dbReference>
<evidence type="ECO:0000256" key="3">
    <source>
        <dbReference type="ARBA" id="ARBA00022553"/>
    </source>
</evidence>
<evidence type="ECO:0000256" key="5">
    <source>
        <dbReference type="ARBA" id="ARBA00022777"/>
    </source>
</evidence>
<dbReference type="PROSITE" id="PS01124">
    <property type="entry name" value="HTH_ARAC_FAMILY_2"/>
    <property type="match status" value="1"/>
</dbReference>
<dbReference type="InterPro" id="IPR036097">
    <property type="entry name" value="HisK_dim/P_sf"/>
</dbReference>
<evidence type="ECO:0000256" key="2">
    <source>
        <dbReference type="ARBA" id="ARBA00012438"/>
    </source>
</evidence>
<dbReference type="EC" id="2.7.13.3" evidence="2"/>
<proteinExistence type="predicted"/>
<protein>
    <recommendedName>
        <fullName evidence="2">histidine kinase</fullName>
        <ecNumber evidence="2">2.7.13.3</ecNumber>
    </recommendedName>
</protein>
<feature type="domain" description="Histidine kinase" evidence="12">
    <location>
        <begin position="825"/>
        <end position="1043"/>
    </location>
</feature>
<comment type="caution">
    <text evidence="14">The sequence shown here is derived from an EMBL/GenBank/DDBJ whole genome shotgun (WGS) entry which is preliminary data.</text>
</comment>
<keyword evidence="5" id="KW-0418">Kinase</keyword>
<dbReference type="InterPro" id="IPR011123">
    <property type="entry name" value="Y_Y_Y"/>
</dbReference>
<evidence type="ECO:0000256" key="4">
    <source>
        <dbReference type="ARBA" id="ARBA00022679"/>
    </source>
</evidence>
<keyword evidence="10" id="KW-0812">Transmembrane</keyword>
<dbReference type="GO" id="GO:0043565">
    <property type="term" value="F:sequence-specific DNA binding"/>
    <property type="evidence" value="ECO:0007669"/>
    <property type="project" value="InterPro"/>
</dbReference>
<keyword evidence="10" id="KW-1133">Transmembrane helix</keyword>
<dbReference type="InterPro" id="IPR003661">
    <property type="entry name" value="HisK_dim/P_dom"/>
</dbReference>
<evidence type="ECO:0000259" key="13">
    <source>
        <dbReference type="PROSITE" id="PS50110"/>
    </source>
</evidence>
<dbReference type="InterPro" id="IPR005467">
    <property type="entry name" value="His_kinase_dom"/>
</dbReference>
<dbReference type="InterPro" id="IPR003594">
    <property type="entry name" value="HATPase_dom"/>
</dbReference>
<keyword evidence="3 9" id="KW-0597">Phosphoprotein</keyword>
<keyword evidence="15" id="KW-1185">Reference proteome</keyword>
<evidence type="ECO:0000256" key="1">
    <source>
        <dbReference type="ARBA" id="ARBA00000085"/>
    </source>
</evidence>
<dbReference type="InterPro" id="IPR018062">
    <property type="entry name" value="HTH_AraC-typ_CS"/>
</dbReference>
<feature type="modified residue" description="4-aspartylphosphate" evidence="9">
    <location>
        <position position="1131"/>
    </location>
</feature>
<dbReference type="SMART" id="SM00387">
    <property type="entry name" value="HATPase_c"/>
    <property type="match status" value="1"/>
</dbReference>
<dbReference type="SMART" id="SM00342">
    <property type="entry name" value="HTH_ARAC"/>
    <property type="match status" value="1"/>
</dbReference>
<dbReference type="Gene3D" id="2.130.10.10">
    <property type="entry name" value="YVTN repeat-like/Quinoprotein amine dehydrogenase"/>
    <property type="match status" value="3"/>
</dbReference>
<dbReference type="PRINTS" id="PR00344">
    <property type="entry name" value="BCTRLSENSOR"/>
</dbReference>
<dbReference type="InterPro" id="IPR004358">
    <property type="entry name" value="Sig_transdc_His_kin-like_C"/>
</dbReference>
<dbReference type="Pfam" id="PF07494">
    <property type="entry name" value="Reg_prop"/>
    <property type="match status" value="1"/>
</dbReference>
<evidence type="ECO:0000256" key="7">
    <source>
        <dbReference type="ARBA" id="ARBA00023125"/>
    </source>
</evidence>
<evidence type="ECO:0000313" key="14">
    <source>
        <dbReference type="EMBL" id="RGK57352.1"/>
    </source>
</evidence>
<keyword evidence="7" id="KW-0238">DNA-binding</keyword>
<dbReference type="Pfam" id="PF07495">
    <property type="entry name" value="Y_Y_Y"/>
    <property type="match status" value="1"/>
</dbReference>
<dbReference type="InterPro" id="IPR036890">
    <property type="entry name" value="HATPase_C_sf"/>
</dbReference>
<evidence type="ECO:0000256" key="10">
    <source>
        <dbReference type="SAM" id="Phobius"/>
    </source>
</evidence>
<dbReference type="Gene3D" id="2.60.40.10">
    <property type="entry name" value="Immunoglobulins"/>
    <property type="match status" value="1"/>
</dbReference>
<feature type="domain" description="Response regulatory" evidence="13">
    <location>
        <begin position="1083"/>
        <end position="1198"/>
    </location>
</feature>
<dbReference type="EMBL" id="QSQT01000005">
    <property type="protein sequence ID" value="RGK57352.1"/>
    <property type="molecule type" value="Genomic_DNA"/>
</dbReference>
<dbReference type="GO" id="GO:0000155">
    <property type="term" value="F:phosphorelay sensor kinase activity"/>
    <property type="evidence" value="ECO:0007669"/>
    <property type="project" value="InterPro"/>
</dbReference>
<dbReference type="InterPro" id="IPR011110">
    <property type="entry name" value="Reg_prop"/>
</dbReference>
<dbReference type="InterPro" id="IPR013783">
    <property type="entry name" value="Ig-like_fold"/>
</dbReference>
<dbReference type="InterPro" id="IPR001789">
    <property type="entry name" value="Sig_transdc_resp-reg_receiver"/>
</dbReference>
<dbReference type="InterPro" id="IPR009057">
    <property type="entry name" value="Homeodomain-like_sf"/>
</dbReference>
<dbReference type="PANTHER" id="PTHR43547">
    <property type="entry name" value="TWO-COMPONENT HISTIDINE KINASE"/>
    <property type="match status" value="1"/>
</dbReference>
<evidence type="ECO:0000256" key="9">
    <source>
        <dbReference type="PROSITE-ProRule" id="PRU00169"/>
    </source>
</evidence>
<dbReference type="SUPFAM" id="SSF52172">
    <property type="entry name" value="CheY-like"/>
    <property type="match status" value="1"/>
</dbReference>
<dbReference type="SUPFAM" id="SSF55874">
    <property type="entry name" value="ATPase domain of HSP90 chaperone/DNA topoisomerase II/histidine kinase"/>
    <property type="match status" value="1"/>
</dbReference>
<dbReference type="SUPFAM" id="SSF75011">
    <property type="entry name" value="3-carboxy-cis,cis-mucoante lactonizing enzyme"/>
    <property type="match status" value="1"/>
</dbReference>
<name>A0A3E4N5C3_9BACT</name>